<name>A0ABR2A9F5_9ROSI</name>
<feature type="region of interest" description="Disordered" evidence="1">
    <location>
        <begin position="19"/>
        <end position="45"/>
    </location>
</feature>
<gene>
    <name evidence="2" type="ORF">V6N11_013616</name>
</gene>
<accession>A0ABR2A9F5</accession>
<evidence type="ECO:0000256" key="1">
    <source>
        <dbReference type="SAM" id="MobiDB-lite"/>
    </source>
</evidence>
<comment type="caution">
    <text evidence="2">The sequence shown here is derived from an EMBL/GenBank/DDBJ whole genome shotgun (WGS) entry which is preliminary data.</text>
</comment>
<dbReference type="Proteomes" id="UP001396334">
    <property type="component" value="Unassembled WGS sequence"/>
</dbReference>
<dbReference type="EMBL" id="JBBPBN010000318">
    <property type="protein sequence ID" value="KAK8489332.1"/>
    <property type="molecule type" value="Genomic_DNA"/>
</dbReference>
<sequence>MFHKRSKRVESMELIVAEERVESDNPEAEEESKNEHTVISGDEGNFESCKNPVIVDVDHHAEVASFLSRKPSSHPKKPKI</sequence>
<organism evidence="2 3">
    <name type="scientific">Hibiscus sabdariffa</name>
    <name type="common">roselle</name>
    <dbReference type="NCBI Taxonomy" id="183260"/>
    <lineage>
        <taxon>Eukaryota</taxon>
        <taxon>Viridiplantae</taxon>
        <taxon>Streptophyta</taxon>
        <taxon>Embryophyta</taxon>
        <taxon>Tracheophyta</taxon>
        <taxon>Spermatophyta</taxon>
        <taxon>Magnoliopsida</taxon>
        <taxon>eudicotyledons</taxon>
        <taxon>Gunneridae</taxon>
        <taxon>Pentapetalae</taxon>
        <taxon>rosids</taxon>
        <taxon>malvids</taxon>
        <taxon>Malvales</taxon>
        <taxon>Malvaceae</taxon>
        <taxon>Malvoideae</taxon>
        <taxon>Hibiscus</taxon>
    </lineage>
</organism>
<evidence type="ECO:0000313" key="2">
    <source>
        <dbReference type="EMBL" id="KAK8489332.1"/>
    </source>
</evidence>
<keyword evidence="3" id="KW-1185">Reference proteome</keyword>
<reference evidence="2 3" key="1">
    <citation type="journal article" date="2024" name="G3 (Bethesda)">
        <title>Genome assembly of Hibiscus sabdariffa L. provides insights into metabolisms of medicinal natural products.</title>
        <authorList>
            <person name="Kim T."/>
        </authorList>
    </citation>
    <scope>NUCLEOTIDE SEQUENCE [LARGE SCALE GENOMIC DNA]</scope>
    <source>
        <strain evidence="2">TK-2024</strain>
        <tissue evidence="2">Old leaves</tissue>
    </source>
</reference>
<evidence type="ECO:0000313" key="3">
    <source>
        <dbReference type="Proteomes" id="UP001396334"/>
    </source>
</evidence>
<proteinExistence type="predicted"/>
<protein>
    <submittedName>
        <fullName evidence="2">Uncharacterized protein</fullName>
    </submittedName>
</protein>